<name>A0AAD1TF60_PELCU</name>
<dbReference type="PANTHER" id="PTHR19972:SF4">
    <property type="entry name" value="CALRETININ"/>
    <property type="match status" value="1"/>
</dbReference>
<protein>
    <submittedName>
        <fullName evidence="6">Calretinin</fullName>
    </submittedName>
</protein>
<dbReference type="SUPFAM" id="SSF47473">
    <property type="entry name" value="EF-hand"/>
    <property type="match status" value="1"/>
</dbReference>
<evidence type="ECO:0000313" key="7">
    <source>
        <dbReference type="Proteomes" id="UP001295444"/>
    </source>
</evidence>
<dbReference type="Gene3D" id="1.10.238.10">
    <property type="entry name" value="EF-hand"/>
    <property type="match status" value="2"/>
</dbReference>
<organism evidence="6 7">
    <name type="scientific">Pelobates cultripes</name>
    <name type="common">Western spadefoot toad</name>
    <dbReference type="NCBI Taxonomy" id="61616"/>
    <lineage>
        <taxon>Eukaryota</taxon>
        <taxon>Metazoa</taxon>
        <taxon>Chordata</taxon>
        <taxon>Craniata</taxon>
        <taxon>Vertebrata</taxon>
        <taxon>Euteleostomi</taxon>
        <taxon>Amphibia</taxon>
        <taxon>Batrachia</taxon>
        <taxon>Anura</taxon>
        <taxon>Pelobatoidea</taxon>
        <taxon>Pelobatidae</taxon>
        <taxon>Pelobates</taxon>
    </lineage>
</organism>
<keyword evidence="7" id="KW-1185">Reference proteome</keyword>
<evidence type="ECO:0000256" key="1">
    <source>
        <dbReference type="ARBA" id="ARBA00007217"/>
    </source>
</evidence>
<evidence type="ECO:0000256" key="3">
    <source>
        <dbReference type="ARBA" id="ARBA00022837"/>
    </source>
</evidence>
<accession>A0AAD1TF60</accession>
<evidence type="ECO:0000256" key="4">
    <source>
        <dbReference type="SAM" id="MobiDB-lite"/>
    </source>
</evidence>
<evidence type="ECO:0000256" key="2">
    <source>
        <dbReference type="ARBA" id="ARBA00022723"/>
    </source>
</evidence>
<evidence type="ECO:0000259" key="5">
    <source>
        <dbReference type="PROSITE" id="PS50222"/>
    </source>
</evidence>
<dbReference type="GO" id="GO:0043195">
    <property type="term" value="C:terminal bouton"/>
    <property type="evidence" value="ECO:0007669"/>
    <property type="project" value="TreeGrafter"/>
</dbReference>
<feature type="domain" description="EF-hand" evidence="5">
    <location>
        <begin position="77"/>
        <end position="112"/>
    </location>
</feature>
<dbReference type="PROSITE" id="PS00018">
    <property type="entry name" value="EF_HAND_1"/>
    <property type="match status" value="2"/>
</dbReference>
<dbReference type="InterPro" id="IPR002048">
    <property type="entry name" value="EF_hand_dom"/>
</dbReference>
<dbReference type="Pfam" id="PF00036">
    <property type="entry name" value="EF-hand_1"/>
    <property type="match status" value="1"/>
</dbReference>
<dbReference type="GO" id="GO:1900271">
    <property type="term" value="P:regulation of long-term synaptic potentiation"/>
    <property type="evidence" value="ECO:0007669"/>
    <property type="project" value="TreeGrafter"/>
</dbReference>
<proteinExistence type="inferred from homology"/>
<dbReference type="GO" id="GO:0030425">
    <property type="term" value="C:dendrite"/>
    <property type="evidence" value="ECO:0007669"/>
    <property type="project" value="TreeGrafter"/>
</dbReference>
<dbReference type="PANTHER" id="PTHR19972">
    <property type="entry name" value="CALBINDIN"/>
    <property type="match status" value="1"/>
</dbReference>
<evidence type="ECO:0000313" key="6">
    <source>
        <dbReference type="EMBL" id="CAH2323832.1"/>
    </source>
</evidence>
<feature type="region of interest" description="Disordered" evidence="4">
    <location>
        <begin position="216"/>
        <end position="239"/>
    </location>
</feature>
<dbReference type="Proteomes" id="UP001295444">
    <property type="component" value="Chromosome 12"/>
</dbReference>
<dbReference type="AlphaFoldDB" id="A0AAD1TF60"/>
<keyword evidence="2" id="KW-0479">Metal-binding</keyword>
<reference evidence="6" key="1">
    <citation type="submission" date="2022-03" db="EMBL/GenBank/DDBJ databases">
        <authorList>
            <person name="Alioto T."/>
            <person name="Alioto T."/>
            <person name="Gomez Garrido J."/>
        </authorList>
    </citation>
    <scope>NUCLEOTIDE SEQUENCE</scope>
</reference>
<dbReference type="GO" id="GO:0099509">
    <property type="term" value="P:regulation of presynaptic cytosolic calcium ion concentration"/>
    <property type="evidence" value="ECO:0007669"/>
    <property type="project" value="TreeGrafter"/>
</dbReference>
<dbReference type="SMART" id="SM00054">
    <property type="entry name" value="EFh"/>
    <property type="match status" value="2"/>
</dbReference>
<dbReference type="InterPro" id="IPR051001">
    <property type="entry name" value="Calbindin_Ca-bind"/>
</dbReference>
<feature type="domain" description="EF-hand" evidence="5">
    <location>
        <begin position="33"/>
        <end position="68"/>
    </location>
</feature>
<sequence length="260" mass="29676">MRNGYIEGNELENFFQELEAARRGAGVEGSSVNIGEKLKEFMQKYDKNADGRIEMAELAQILPTEENFLLCFRQHAGSSIEFMEAWRKYDTDRSGYIEANELKETLKELLEARANKDRHFYLYDDRGNVKALHSRIPTKAGTFIRHRNGPFNGDHNPKAKRLCISSFFAPELHPNRVLGAVDEPAIPTDPLPAEELASGPLSLCPPFSPNDPLIHSVTRQDSRGTPTHRRNSSTVEGTQRIHYSSYVYKRHRERSSLHKH</sequence>
<dbReference type="GO" id="GO:0005509">
    <property type="term" value="F:calcium ion binding"/>
    <property type="evidence" value="ECO:0007669"/>
    <property type="project" value="InterPro"/>
</dbReference>
<comment type="similarity">
    <text evidence="1">Belongs to the calbindin family.</text>
</comment>
<dbReference type="GO" id="GO:0005829">
    <property type="term" value="C:cytosol"/>
    <property type="evidence" value="ECO:0007669"/>
    <property type="project" value="TreeGrafter"/>
</dbReference>
<dbReference type="GO" id="GO:0005634">
    <property type="term" value="C:nucleus"/>
    <property type="evidence" value="ECO:0007669"/>
    <property type="project" value="TreeGrafter"/>
</dbReference>
<dbReference type="InterPro" id="IPR018247">
    <property type="entry name" value="EF_Hand_1_Ca_BS"/>
</dbReference>
<keyword evidence="3" id="KW-0106">Calcium</keyword>
<dbReference type="PROSITE" id="PS50222">
    <property type="entry name" value="EF_HAND_2"/>
    <property type="match status" value="2"/>
</dbReference>
<dbReference type="Pfam" id="PF13202">
    <property type="entry name" value="EF-hand_5"/>
    <property type="match status" value="1"/>
</dbReference>
<dbReference type="InterPro" id="IPR011992">
    <property type="entry name" value="EF-hand-dom_pair"/>
</dbReference>
<dbReference type="EMBL" id="OW240923">
    <property type="protein sequence ID" value="CAH2323832.1"/>
    <property type="molecule type" value="Genomic_DNA"/>
</dbReference>
<gene>
    <name evidence="6" type="ORF">PECUL_23A057869</name>
</gene>